<dbReference type="SUPFAM" id="SSF50249">
    <property type="entry name" value="Nucleic acid-binding proteins"/>
    <property type="match status" value="1"/>
</dbReference>
<accession>A0A381N7W1</accession>
<keyword evidence="4" id="KW-0233">DNA recombination</keyword>
<dbReference type="GO" id="GO:0006310">
    <property type="term" value="P:DNA recombination"/>
    <property type="evidence" value="ECO:0007669"/>
    <property type="project" value="UniProtKB-KW"/>
</dbReference>
<evidence type="ECO:0000256" key="1">
    <source>
        <dbReference type="ARBA" id="ARBA00007452"/>
    </source>
</evidence>
<keyword evidence="5" id="KW-0234">DNA repair</keyword>
<reference evidence="8" key="1">
    <citation type="submission" date="2018-05" db="EMBL/GenBank/DDBJ databases">
        <authorList>
            <person name="Lanie J.A."/>
            <person name="Ng W.-L."/>
            <person name="Kazmierczak K.M."/>
            <person name="Andrzejewski T.M."/>
            <person name="Davidsen T.M."/>
            <person name="Wayne K.J."/>
            <person name="Tettelin H."/>
            <person name="Glass J.I."/>
            <person name="Rusch D."/>
            <person name="Podicherti R."/>
            <person name="Tsui H.-C.T."/>
            <person name="Winkler M.E."/>
        </authorList>
    </citation>
    <scope>NUCLEOTIDE SEQUENCE</scope>
</reference>
<keyword evidence="3" id="KW-0227">DNA damage</keyword>
<evidence type="ECO:0000256" key="2">
    <source>
        <dbReference type="ARBA" id="ARBA00021310"/>
    </source>
</evidence>
<feature type="non-terminal residue" evidence="8">
    <location>
        <position position="1"/>
    </location>
</feature>
<evidence type="ECO:0000259" key="7">
    <source>
        <dbReference type="Pfam" id="PF11967"/>
    </source>
</evidence>
<evidence type="ECO:0000256" key="6">
    <source>
        <dbReference type="ARBA" id="ARBA00033409"/>
    </source>
</evidence>
<dbReference type="InterPro" id="IPR003717">
    <property type="entry name" value="RecO"/>
</dbReference>
<dbReference type="Pfam" id="PF11967">
    <property type="entry name" value="RecO_N"/>
    <property type="match status" value="1"/>
</dbReference>
<proteinExistence type="inferred from homology"/>
<gene>
    <name evidence="8" type="ORF">METZ01_LOCUS3431</name>
</gene>
<dbReference type="AlphaFoldDB" id="A0A381N7W1"/>
<evidence type="ECO:0000256" key="4">
    <source>
        <dbReference type="ARBA" id="ARBA00023172"/>
    </source>
</evidence>
<sequence>VESFTRNHGRVSFVAKGAKRPKSKIGVIKTPSCLFLISCRGKGDLKTLTHCEINTYFDPSSENFNSLVYLNELLIKLLEKEDPHPEIFDHYLKVCDFLKHLGKKDLGTHLRFFELNLLKEIGYGLDLKFEANSDNKIKEENRYAFDPIIGFQLLKDSSDKKNCYNGKDIINFSKGDLTSPDALLASKQIMREAIDFHLGNKSIKIREYLSVQGS</sequence>
<dbReference type="GO" id="GO:0043590">
    <property type="term" value="C:bacterial nucleoid"/>
    <property type="evidence" value="ECO:0007669"/>
    <property type="project" value="TreeGrafter"/>
</dbReference>
<dbReference type="PANTHER" id="PTHR33991">
    <property type="entry name" value="DNA REPAIR PROTEIN RECO"/>
    <property type="match status" value="1"/>
</dbReference>
<dbReference type="InterPro" id="IPR022572">
    <property type="entry name" value="DNA_rep/recomb_RecO_N"/>
</dbReference>
<evidence type="ECO:0000313" key="8">
    <source>
        <dbReference type="EMBL" id="SUZ50577.1"/>
    </source>
</evidence>
<dbReference type="NCBIfam" id="TIGR00613">
    <property type="entry name" value="reco"/>
    <property type="match status" value="1"/>
</dbReference>
<dbReference type="PANTHER" id="PTHR33991:SF1">
    <property type="entry name" value="DNA REPAIR PROTEIN RECO"/>
    <property type="match status" value="1"/>
</dbReference>
<dbReference type="InterPro" id="IPR042242">
    <property type="entry name" value="RecO_C"/>
</dbReference>
<feature type="domain" description="DNA replication/recombination mediator RecO N-terminal" evidence="7">
    <location>
        <begin position="1"/>
        <end position="55"/>
    </location>
</feature>
<dbReference type="InterPro" id="IPR012340">
    <property type="entry name" value="NA-bd_OB-fold"/>
</dbReference>
<name>A0A381N7W1_9ZZZZ</name>
<comment type="similarity">
    <text evidence="1">Belongs to the RecO family.</text>
</comment>
<dbReference type="Gene3D" id="1.20.1440.120">
    <property type="entry name" value="Recombination protein O, C-terminal domain"/>
    <property type="match status" value="1"/>
</dbReference>
<evidence type="ECO:0000256" key="3">
    <source>
        <dbReference type="ARBA" id="ARBA00022763"/>
    </source>
</evidence>
<dbReference type="EMBL" id="UINC01000177">
    <property type="protein sequence ID" value="SUZ50577.1"/>
    <property type="molecule type" value="Genomic_DNA"/>
</dbReference>
<organism evidence="8">
    <name type="scientific">marine metagenome</name>
    <dbReference type="NCBI Taxonomy" id="408172"/>
    <lineage>
        <taxon>unclassified sequences</taxon>
        <taxon>metagenomes</taxon>
        <taxon>ecological metagenomes</taxon>
    </lineage>
</organism>
<protein>
    <recommendedName>
        <fullName evidence="2">DNA repair protein RecO</fullName>
    </recommendedName>
    <alternativeName>
        <fullName evidence="6">Recombination protein O</fullName>
    </alternativeName>
</protein>
<evidence type="ECO:0000256" key="5">
    <source>
        <dbReference type="ARBA" id="ARBA00023204"/>
    </source>
</evidence>
<dbReference type="Gene3D" id="2.40.50.140">
    <property type="entry name" value="Nucleic acid-binding proteins"/>
    <property type="match status" value="1"/>
</dbReference>
<dbReference type="GO" id="GO:0006302">
    <property type="term" value="P:double-strand break repair"/>
    <property type="evidence" value="ECO:0007669"/>
    <property type="project" value="TreeGrafter"/>
</dbReference>
<dbReference type="Pfam" id="PF02565">
    <property type="entry name" value="RecO_C"/>
    <property type="match status" value="1"/>
</dbReference>